<comment type="caution">
    <text evidence="2">The sequence shown here is derived from an EMBL/GenBank/DDBJ whole genome shotgun (WGS) entry which is preliminary data.</text>
</comment>
<sequence length="212" mass="24288">MWTIFIPIHVQNYHRFHFTRYVRKPKSPASSTSTIFKHRTLATDDETRPYESNSSSGAAPSSSKNDQLKAKSTPSPRAGTPTEQTEVAAIESWRNFIMDSAKLARASFSREFATLRRSSQPLPRVSNNPLPRVRVSGTLVSEWRSTFFSVIKPPRMPVQELCGRFRWFSGWLSLMDREIKVGDRTIREVRWFEVSESGDCGQSLKHTVEFIC</sequence>
<evidence type="ECO:0000313" key="3">
    <source>
        <dbReference type="Proteomes" id="UP001177670"/>
    </source>
</evidence>
<organism evidence="2 3">
    <name type="scientific">Melipona bicolor</name>
    <dbReference type="NCBI Taxonomy" id="60889"/>
    <lineage>
        <taxon>Eukaryota</taxon>
        <taxon>Metazoa</taxon>
        <taxon>Ecdysozoa</taxon>
        <taxon>Arthropoda</taxon>
        <taxon>Hexapoda</taxon>
        <taxon>Insecta</taxon>
        <taxon>Pterygota</taxon>
        <taxon>Neoptera</taxon>
        <taxon>Endopterygota</taxon>
        <taxon>Hymenoptera</taxon>
        <taxon>Apocrita</taxon>
        <taxon>Aculeata</taxon>
        <taxon>Apoidea</taxon>
        <taxon>Anthophila</taxon>
        <taxon>Apidae</taxon>
        <taxon>Melipona</taxon>
    </lineage>
</organism>
<name>A0AA40KU78_9HYME</name>
<gene>
    <name evidence="2" type="ORF">K0M31_014236</name>
</gene>
<accession>A0AA40KU78</accession>
<evidence type="ECO:0000256" key="1">
    <source>
        <dbReference type="SAM" id="MobiDB-lite"/>
    </source>
</evidence>
<evidence type="ECO:0000313" key="2">
    <source>
        <dbReference type="EMBL" id="KAK1132868.1"/>
    </source>
</evidence>
<dbReference type="Proteomes" id="UP001177670">
    <property type="component" value="Unassembled WGS sequence"/>
</dbReference>
<proteinExistence type="predicted"/>
<dbReference type="EMBL" id="JAHYIQ010000004">
    <property type="protein sequence ID" value="KAK1132868.1"/>
    <property type="molecule type" value="Genomic_DNA"/>
</dbReference>
<feature type="compositionally biased region" description="Polar residues" evidence="1">
    <location>
        <begin position="70"/>
        <end position="85"/>
    </location>
</feature>
<feature type="region of interest" description="Disordered" evidence="1">
    <location>
        <begin position="25"/>
        <end position="85"/>
    </location>
</feature>
<protein>
    <submittedName>
        <fullName evidence="2">Uncharacterized protein</fullName>
    </submittedName>
</protein>
<keyword evidence="3" id="KW-1185">Reference proteome</keyword>
<feature type="compositionally biased region" description="Low complexity" evidence="1">
    <location>
        <begin position="52"/>
        <end position="63"/>
    </location>
</feature>
<dbReference type="AlphaFoldDB" id="A0AA40KU78"/>
<reference evidence="2" key="1">
    <citation type="submission" date="2021-10" db="EMBL/GenBank/DDBJ databases">
        <title>Melipona bicolor Genome sequencing and assembly.</title>
        <authorList>
            <person name="Araujo N.S."/>
            <person name="Arias M.C."/>
        </authorList>
    </citation>
    <scope>NUCLEOTIDE SEQUENCE</scope>
    <source>
        <strain evidence="2">USP_2M_L1-L4_2017</strain>
        <tissue evidence="2">Whole body</tissue>
    </source>
</reference>